<dbReference type="RefSeq" id="WP_142928822.1">
    <property type="nucleotide sequence ID" value="NZ_ML660101.1"/>
</dbReference>
<gene>
    <name evidence="2" type="ORF">FKG94_20540</name>
</gene>
<dbReference type="SUPFAM" id="SSF51445">
    <property type="entry name" value="(Trans)glycosidases"/>
    <property type="match status" value="1"/>
</dbReference>
<dbReference type="InterPro" id="IPR017853">
    <property type="entry name" value="GH"/>
</dbReference>
<dbReference type="OrthoDB" id="3183911at2"/>
<dbReference type="EMBL" id="VHSG01000023">
    <property type="protein sequence ID" value="TQV70721.1"/>
    <property type="molecule type" value="Genomic_DNA"/>
</dbReference>
<dbReference type="Gene3D" id="3.20.20.70">
    <property type="entry name" value="Aldolase class I"/>
    <property type="match status" value="1"/>
</dbReference>
<organism evidence="2 3">
    <name type="scientific">Exilibacterium tricleocarpae</name>
    <dbReference type="NCBI Taxonomy" id="2591008"/>
    <lineage>
        <taxon>Bacteria</taxon>
        <taxon>Pseudomonadati</taxon>
        <taxon>Pseudomonadota</taxon>
        <taxon>Gammaproteobacteria</taxon>
        <taxon>Cellvibrionales</taxon>
        <taxon>Cellvibrionaceae</taxon>
        <taxon>Exilibacterium</taxon>
    </lineage>
</organism>
<evidence type="ECO:0000313" key="2">
    <source>
        <dbReference type="EMBL" id="TQV70721.1"/>
    </source>
</evidence>
<feature type="chain" id="PRO_5022056948" evidence="1">
    <location>
        <begin position="37"/>
        <end position="835"/>
    </location>
</feature>
<evidence type="ECO:0000256" key="1">
    <source>
        <dbReference type="SAM" id="SignalP"/>
    </source>
</evidence>
<name>A0A545T0J9_9GAMM</name>
<feature type="signal peptide" evidence="1">
    <location>
        <begin position="1"/>
        <end position="36"/>
    </location>
</feature>
<protein>
    <submittedName>
        <fullName evidence="2">Discoidin domain-containing protein</fullName>
    </submittedName>
</protein>
<dbReference type="AlphaFoldDB" id="A0A545T0J9"/>
<comment type="caution">
    <text evidence="2">The sequence shown here is derived from an EMBL/GenBank/DDBJ whole genome shotgun (WGS) entry which is preliminary data.</text>
</comment>
<keyword evidence="3" id="KW-1185">Reference proteome</keyword>
<proteinExistence type="predicted"/>
<dbReference type="InterPro" id="IPR013785">
    <property type="entry name" value="Aldolase_TIM"/>
</dbReference>
<sequence>MTSVRSEVRARSKPGKMWSRGVLAGLYLGAALPAIAKATETEVADNTVGAASAAPVYAGAGEQTPAKAQYFSWINNTNEGATAAQTLENLAFFAWLKQEYGLQLDIYAFDAGTIDGKRWYGSTASERFRQHFPNGFDPVYRKAKELGIRLGVWGGPDGFGNTPAQEHERIRMMVELCDRYNFALFKFDSVAGQLRDEKQQAFARMMTLCRQVAPDLILLNHRLNLGEVGTPHATTFLWEGQETYIDVHLANQQPAPHHRAAALARGLPPNLSRLTEDHGVCFSASLDYWDDELVLQAFNRALILSPQIYCNPWLLRDDEYPKLARLFNLARKYRDILVHGKVLPQRRYGPFAVARGDGQTRLLTLRNLSWQPVTYTLRLSDEIGLERPAPASSYEVRRLHPGERVVGEFSYGAKVPVTVAPFRSALVRVTTNRDLAVLGTDYDVVKHVSGQPVEILLTGNPGEVARVSLTGTRGFKSAQLDGLDAGELLQGNEREVVFPGTTLNEATHRRLGRLRRTALPADAESLYETSVFSSDNNALEVRALQRSGPSNIAAVNAAREAFFQQPTFIKRGVWDRNLFDGDSRTAFFRMQRWSYLWNVDPDATVNGGALRLDMGTVENIDSLILESRDEASIQPLKVGEGIIAEVSEDLKSWTEVRFVAAPTMKIAMPSKGFPVRYLRMAEAPAWLSEVSAVRNNRVLPRSHWRASNLFGHFQNMDFSQAWHKTIVLNEIAPAAYLAVTVPGEVGNESVYAGMRVDGRAVGAADRAPAYPANTWELQIKPVTGNYTYYIPLDRSWATKRLDVFLLANGRVKNLKPEIWLTRRPQPLATRKLVLE</sequence>
<accession>A0A545T0J9</accession>
<evidence type="ECO:0000313" key="3">
    <source>
        <dbReference type="Proteomes" id="UP000319732"/>
    </source>
</evidence>
<keyword evidence="1" id="KW-0732">Signal</keyword>
<dbReference type="Proteomes" id="UP000319732">
    <property type="component" value="Unassembled WGS sequence"/>
</dbReference>
<reference evidence="2 3" key="1">
    <citation type="submission" date="2019-06" db="EMBL/GenBank/DDBJ databases">
        <title>Whole genome sequence for Cellvibrionaceae sp. R142.</title>
        <authorList>
            <person name="Wang G."/>
        </authorList>
    </citation>
    <scope>NUCLEOTIDE SEQUENCE [LARGE SCALE GENOMIC DNA]</scope>
    <source>
        <strain evidence="2 3">R142</strain>
    </source>
</reference>